<organism evidence="3">
    <name type="scientific">hydrothermal vent metagenome</name>
    <dbReference type="NCBI Taxonomy" id="652676"/>
    <lineage>
        <taxon>unclassified sequences</taxon>
        <taxon>metagenomes</taxon>
        <taxon>ecological metagenomes</taxon>
    </lineage>
</organism>
<dbReference type="Pfam" id="PF13343">
    <property type="entry name" value="SBP_bac_6"/>
    <property type="match status" value="1"/>
</dbReference>
<accession>A0A160V656</accession>
<dbReference type="EMBL" id="FAXA01000028">
    <property type="protein sequence ID" value="CUV01224.1"/>
    <property type="molecule type" value="Genomic_DNA"/>
</dbReference>
<keyword evidence="2" id="KW-0732">Signal</keyword>
<dbReference type="PANTHER" id="PTHR30006:SF15">
    <property type="entry name" value="IRON-UTILIZATION PERIPLASMIC PROTEIN"/>
    <property type="match status" value="1"/>
</dbReference>
<evidence type="ECO:0000313" key="3">
    <source>
        <dbReference type="EMBL" id="CUV01224.1"/>
    </source>
</evidence>
<dbReference type="InterPro" id="IPR026045">
    <property type="entry name" value="Ferric-bd"/>
</dbReference>
<evidence type="ECO:0000256" key="2">
    <source>
        <dbReference type="ARBA" id="ARBA00022729"/>
    </source>
</evidence>
<dbReference type="Gene3D" id="3.40.190.10">
    <property type="entry name" value="Periplasmic binding protein-like II"/>
    <property type="match status" value="2"/>
</dbReference>
<dbReference type="PANTHER" id="PTHR30006">
    <property type="entry name" value="THIAMINE-BINDING PERIPLASMIC PROTEIN-RELATED"/>
    <property type="match status" value="1"/>
</dbReference>
<proteinExistence type="inferred from homology"/>
<protein>
    <submittedName>
        <fullName evidence="3">Ferric iron ABC transporter, iron-binding protein</fullName>
    </submittedName>
</protein>
<sequence>MHYSSKPPHLPTRSEIKLGNSTRKRATIWSVLALLLFAAFISACGSDNESGSLTVYSGRSEALVAPLIQRFKEATRINIEVKYAGTPQLAATLLEEGDNTPADVFFAQDPGGLSAVSGLLDPLTKNVLMSVPQWAVSSSGVWVGVSGRARTVVYNTEELTPEDLPDDLTGFTDPEWKGRIGWAPTNASFQTMITAMRAIWGEGKTAQWLEGIQANDPKVYPKNTPIVAAAATGEIDVGLVNHYYLHRFLAEEGQSFGARNYHPSAGGPGAIVMVSGVGILSESDNKVNAQRFVDFLLSEESQRYFVEETFEYPLAAGIPVAEGVTPLSEVNNPDLSSAALSDLEGTQSLLREAGVIP</sequence>
<evidence type="ECO:0000256" key="1">
    <source>
        <dbReference type="ARBA" id="ARBA00008520"/>
    </source>
</evidence>
<gene>
    <name evidence="3" type="ORF">MGWOODY_Clf1905</name>
</gene>
<dbReference type="SUPFAM" id="SSF53850">
    <property type="entry name" value="Periplasmic binding protein-like II"/>
    <property type="match status" value="1"/>
</dbReference>
<comment type="similarity">
    <text evidence="1">Belongs to the bacterial solute-binding protein 1 family.</text>
</comment>
<reference evidence="3" key="1">
    <citation type="submission" date="2015-10" db="EMBL/GenBank/DDBJ databases">
        <authorList>
            <person name="Gilbert D.G."/>
        </authorList>
    </citation>
    <scope>NUCLEOTIDE SEQUENCE</scope>
</reference>
<name>A0A160V656_9ZZZZ</name>
<dbReference type="PIRSF" id="PIRSF002825">
    <property type="entry name" value="CfbpA"/>
    <property type="match status" value="1"/>
</dbReference>
<dbReference type="CDD" id="cd13543">
    <property type="entry name" value="PBP2_Fbp"/>
    <property type="match status" value="1"/>
</dbReference>
<dbReference type="AlphaFoldDB" id="A0A160V656"/>
<dbReference type="GO" id="GO:0030288">
    <property type="term" value="C:outer membrane-bounded periplasmic space"/>
    <property type="evidence" value="ECO:0007669"/>
    <property type="project" value="TreeGrafter"/>
</dbReference>